<dbReference type="Pfam" id="PF12664">
    <property type="entry name" value="DUF3789"/>
    <property type="match status" value="1"/>
</dbReference>
<proteinExistence type="predicted"/>
<protein>
    <recommendedName>
        <fullName evidence="3">DUF3789 domain-containing protein</fullName>
    </recommendedName>
</protein>
<name>A0A0B5KNM2_9BACL</name>
<organism evidence="2">
    <name type="scientific">Geobacillus sp. enrichment culture clone fosmid MGS-MG1</name>
    <dbReference type="NCBI Taxonomy" id="1549354"/>
    <lineage>
        <taxon>Bacteria</taxon>
        <taxon>Bacillati</taxon>
        <taxon>Bacillota</taxon>
        <taxon>Bacilli</taxon>
        <taxon>Bacillales</taxon>
        <taxon>Anoxybacillaceae</taxon>
        <taxon>Geobacillus</taxon>
        <taxon>environmental samples</taxon>
    </lineage>
</organism>
<keyword evidence="1" id="KW-0472">Membrane</keyword>
<evidence type="ECO:0000313" key="2">
    <source>
        <dbReference type="EMBL" id="AJG38083.1"/>
    </source>
</evidence>
<evidence type="ECO:0008006" key="3">
    <source>
        <dbReference type="Google" id="ProtNLM"/>
    </source>
</evidence>
<dbReference type="AlphaFoldDB" id="A0A0B5KNM2"/>
<keyword evidence="1" id="KW-0812">Transmembrane</keyword>
<dbReference type="InterPro" id="IPR024522">
    <property type="entry name" value="DUF3789"/>
</dbReference>
<sequence>MVAFIAGMFVGSFVMLVIMSMMVAAKRADEASERWREK</sequence>
<dbReference type="EMBL" id="KF831418">
    <property type="protein sequence ID" value="AJG38083.1"/>
    <property type="molecule type" value="Genomic_DNA"/>
</dbReference>
<evidence type="ECO:0000256" key="1">
    <source>
        <dbReference type="SAM" id="Phobius"/>
    </source>
</evidence>
<feature type="transmembrane region" description="Helical" evidence="1">
    <location>
        <begin position="6"/>
        <end position="25"/>
    </location>
</feature>
<keyword evidence="1" id="KW-1133">Transmembrane helix</keyword>
<reference evidence="2" key="1">
    <citation type="journal article" date="2015" name="Environ. Microbiol.">
        <title>Pressure adaptation is linked to thermal adaptation in salt-saturated marine habitats.</title>
        <authorList>
            <consortium name="The MAMBA Consortium"/>
            <person name="Alcaide M."/>
            <person name="Stogios P.J."/>
            <person name="Lafraya A."/>
            <person name="Tchigvintsev A."/>
            <person name="Flick R."/>
            <person name="Bargiela R."/>
            <person name="Chernikova T.N."/>
            <person name="Reva O.N."/>
            <person name="Hai T."/>
            <person name="Leggewie C.C."/>
            <person name="Katzke N."/>
            <person name="La Cono V."/>
            <person name="Matesanz R."/>
            <person name="Jebbar M."/>
            <person name="Jaeger K.E."/>
            <person name="Yakimov M.M."/>
            <person name="Yakunin A.F."/>
            <person name="Golyshin P.N."/>
            <person name="Golyshina O.V."/>
            <person name="Savchenko A."/>
            <person name="Ferrer M."/>
        </authorList>
    </citation>
    <scope>NUCLEOTIDE SEQUENCE</scope>
</reference>
<accession>A0A0B5KNM2</accession>